<sequence>EAGRQLQEGMSMNKTVMEFDLRLTDIGQENEYAINQILHNNRERVRNAICQPLKAVKTTETGSDHYLAED</sequence>
<comment type="caution">
    <text evidence="1">The sequence shown here is derived from an EMBL/GenBank/DDBJ whole genome shotgun (WGS) entry which is preliminary data.</text>
</comment>
<dbReference type="STRING" id="137246.A0A401TD52"/>
<evidence type="ECO:0000313" key="1">
    <source>
        <dbReference type="EMBL" id="GCC40581.1"/>
    </source>
</evidence>
<dbReference type="OrthoDB" id="341587at2759"/>
<dbReference type="EMBL" id="BEZZ01046535">
    <property type="protein sequence ID" value="GCC40581.1"/>
    <property type="molecule type" value="Genomic_DNA"/>
</dbReference>
<gene>
    <name evidence="1" type="ORF">chiPu_0024808</name>
</gene>
<proteinExistence type="predicted"/>
<keyword evidence="2" id="KW-1185">Reference proteome</keyword>
<dbReference type="OMA" id="DIGQENE"/>
<evidence type="ECO:0000313" key="2">
    <source>
        <dbReference type="Proteomes" id="UP000287033"/>
    </source>
</evidence>
<reference evidence="1 2" key="1">
    <citation type="journal article" date="2018" name="Nat. Ecol. Evol.">
        <title>Shark genomes provide insights into elasmobranch evolution and the origin of vertebrates.</title>
        <authorList>
            <person name="Hara Y"/>
            <person name="Yamaguchi K"/>
            <person name="Onimaru K"/>
            <person name="Kadota M"/>
            <person name="Koyanagi M"/>
            <person name="Keeley SD"/>
            <person name="Tatsumi K"/>
            <person name="Tanaka K"/>
            <person name="Motone F"/>
            <person name="Kageyama Y"/>
            <person name="Nozu R"/>
            <person name="Adachi N"/>
            <person name="Nishimura O"/>
            <person name="Nakagawa R"/>
            <person name="Tanegashima C"/>
            <person name="Kiyatake I"/>
            <person name="Matsumoto R"/>
            <person name="Murakumo K"/>
            <person name="Nishida K"/>
            <person name="Terakita A"/>
            <person name="Kuratani S"/>
            <person name="Sato K"/>
            <person name="Hyodo S Kuraku.S."/>
        </authorList>
    </citation>
    <scope>NUCLEOTIDE SEQUENCE [LARGE SCALE GENOMIC DNA]</scope>
</reference>
<accession>A0A401TD52</accession>
<dbReference type="Proteomes" id="UP000287033">
    <property type="component" value="Unassembled WGS sequence"/>
</dbReference>
<protein>
    <submittedName>
        <fullName evidence="1">Uncharacterized protein</fullName>
    </submittedName>
</protein>
<name>A0A401TD52_CHIPU</name>
<organism evidence="1 2">
    <name type="scientific">Chiloscyllium punctatum</name>
    <name type="common">Brownbanded bambooshark</name>
    <name type="synonym">Hemiscyllium punctatum</name>
    <dbReference type="NCBI Taxonomy" id="137246"/>
    <lineage>
        <taxon>Eukaryota</taxon>
        <taxon>Metazoa</taxon>
        <taxon>Chordata</taxon>
        <taxon>Craniata</taxon>
        <taxon>Vertebrata</taxon>
        <taxon>Chondrichthyes</taxon>
        <taxon>Elasmobranchii</taxon>
        <taxon>Galeomorphii</taxon>
        <taxon>Galeoidea</taxon>
        <taxon>Orectolobiformes</taxon>
        <taxon>Hemiscylliidae</taxon>
        <taxon>Chiloscyllium</taxon>
    </lineage>
</organism>
<dbReference type="AlphaFoldDB" id="A0A401TD52"/>
<feature type="non-terminal residue" evidence="1">
    <location>
        <position position="1"/>
    </location>
</feature>